<dbReference type="InterPro" id="IPR023393">
    <property type="entry name" value="START-like_dom_sf"/>
</dbReference>
<reference evidence="1 2" key="1">
    <citation type="submission" date="2011-12" db="EMBL/GenBank/DDBJ databases">
        <title>Whole genome shotgun sequence of Gordonia effusa NBRC 100432.</title>
        <authorList>
            <person name="Yoshida I."/>
            <person name="Takarada H."/>
            <person name="Hosoyama A."/>
            <person name="Tsuchikane K."/>
            <person name="Katsumata H."/>
            <person name="Yamazaki S."/>
            <person name="Fujita N."/>
        </authorList>
    </citation>
    <scope>NUCLEOTIDE SEQUENCE [LARGE SCALE GENOMIC DNA]</scope>
    <source>
        <strain evidence="1 2">NBRC 100432</strain>
    </source>
</reference>
<protein>
    <recommendedName>
        <fullName evidence="3">Polyketide cyclase/dehydrase</fullName>
    </recommendedName>
</protein>
<keyword evidence="2" id="KW-1185">Reference proteome</keyword>
<evidence type="ECO:0008006" key="3">
    <source>
        <dbReference type="Google" id="ProtNLM"/>
    </source>
</evidence>
<dbReference type="Pfam" id="PF10604">
    <property type="entry name" value="Polyketide_cyc2"/>
    <property type="match status" value="1"/>
</dbReference>
<accession>H0QVI5</accession>
<dbReference type="STRING" id="1077974.GOEFS_015_00590"/>
<sequence>MIGTTLAAMRSRHLSVVIAASPESVYDYAADPDNLRHWAAGLASSEVTRRGDALLVESPMGTVIVRFVPHNDLGVFDHDVTLPTGETVHNPVRVLPHPDGAEVVFTVRQRDMSDEEFERDCATVTADLNRLRQILVDSAE</sequence>
<comment type="caution">
    <text evidence="1">The sequence shown here is derived from an EMBL/GenBank/DDBJ whole genome shotgun (WGS) entry which is preliminary data.</text>
</comment>
<dbReference type="AlphaFoldDB" id="H0QVI5"/>
<proteinExistence type="predicted"/>
<dbReference type="EMBL" id="BAEH01000015">
    <property type="protein sequence ID" value="GAB16862.1"/>
    <property type="molecule type" value="Genomic_DNA"/>
</dbReference>
<evidence type="ECO:0000313" key="1">
    <source>
        <dbReference type="EMBL" id="GAB16862.1"/>
    </source>
</evidence>
<name>H0QVI5_9ACTN</name>
<dbReference type="InterPro" id="IPR019587">
    <property type="entry name" value="Polyketide_cyclase/dehydratase"/>
</dbReference>
<dbReference type="CDD" id="cd07812">
    <property type="entry name" value="SRPBCC"/>
    <property type="match status" value="1"/>
</dbReference>
<gene>
    <name evidence="1" type="ORF">GOEFS_015_00590</name>
</gene>
<dbReference type="SUPFAM" id="SSF55961">
    <property type="entry name" value="Bet v1-like"/>
    <property type="match status" value="1"/>
</dbReference>
<dbReference type="Gene3D" id="3.30.530.20">
    <property type="match status" value="1"/>
</dbReference>
<organism evidence="1 2">
    <name type="scientific">Gordonia effusa NBRC 100432</name>
    <dbReference type="NCBI Taxonomy" id="1077974"/>
    <lineage>
        <taxon>Bacteria</taxon>
        <taxon>Bacillati</taxon>
        <taxon>Actinomycetota</taxon>
        <taxon>Actinomycetes</taxon>
        <taxon>Mycobacteriales</taxon>
        <taxon>Gordoniaceae</taxon>
        <taxon>Gordonia</taxon>
    </lineage>
</organism>
<dbReference type="eggNOG" id="COG5637">
    <property type="taxonomic scope" value="Bacteria"/>
</dbReference>
<evidence type="ECO:0000313" key="2">
    <source>
        <dbReference type="Proteomes" id="UP000035034"/>
    </source>
</evidence>
<dbReference type="Proteomes" id="UP000035034">
    <property type="component" value="Unassembled WGS sequence"/>
</dbReference>